<dbReference type="EMBL" id="MU070270">
    <property type="protein sequence ID" value="KAF5828624.1"/>
    <property type="molecule type" value="Genomic_DNA"/>
</dbReference>
<evidence type="ECO:0000313" key="2">
    <source>
        <dbReference type="Proteomes" id="UP000815325"/>
    </source>
</evidence>
<organism evidence="1 2">
    <name type="scientific">Dunaliella salina</name>
    <name type="common">Green alga</name>
    <name type="synonym">Protococcus salinus</name>
    <dbReference type="NCBI Taxonomy" id="3046"/>
    <lineage>
        <taxon>Eukaryota</taxon>
        <taxon>Viridiplantae</taxon>
        <taxon>Chlorophyta</taxon>
        <taxon>core chlorophytes</taxon>
        <taxon>Chlorophyceae</taxon>
        <taxon>CS clade</taxon>
        <taxon>Chlamydomonadales</taxon>
        <taxon>Dunaliellaceae</taxon>
        <taxon>Dunaliella</taxon>
    </lineage>
</organism>
<name>A0ABQ7G1Z6_DUNSA</name>
<comment type="caution">
    <text evidence="1">The sequence shown here is derived from an EMBL/GenBank/DDBJ whole genome shotgun (WGS) entry which is preliminary data.</text>
</comment>
<reference evidence="1" key="1">
    <citation type="submission" date="2017-08" db="EMBL/GenBank/DDBJ databases">
        <authorList>
            <person name="Polle J.E."/>
            <person name="Barry K."/>
            <person name="Cushman J."/>
            <person name="Schmutz J."/>
            <person name="Tran D."/>
            <person name="Hathwaick L.T."/>
            <person name="Yim W.C."/>
            <person name="Jenkins J."/>
            <person name="Mckie-Krisberg Z.M."/>
            <person name="Prochnik S."/>
            <person name="Lindquist E."/>
            <person name="Dockter R.B."/>
            <person name="Adam C."/>
            <person name="Molina H."/>
            <person name="Bunkerborg J."/>
            <person name="Jin E."/>
            <person name="Buchheim M."/>
            <person name="Magnuson J."/>
        </authorList>
    </citation>
    <scope>NUCLEOTIDE SEQUENCE</scope>
    <source>
        <strain evidence="1">CCAP 19/18</strain>
    </source>
</reference>
<evidence type="ECO:0000313" key="1">
    <source>
        <dbReference type="EMBL" id="KAF5828624.1"/>
    </source>
</evidence>
<accession>A0ABQ7G1Z6</accession>
<keyword evidence="2" id="KW-1185">Reference proteome</keyword>
<gene>
    <name evidence="1" type="ORF">DUNSADRAFT_17313</name>
</gene>
<protein>
    <recommendedName>
        <fullName evidence="3">Encoded protein</fullName>
    </recommendedName>
</protein>
<dbReference type="Proteomes" id="UP000815325">
    <property type="component" value="Unassembled WGS sequence"/>
</dbReference>
<evidence type="ECO:0008006" key="3">
    <source>
        <dbReference type="Google" id="ProtNLM"/>
    </source>
</evidence>
<proteinExistence type="predicted"/>
<sequence length="128" mass="14142">MMQHCTTDTVLEVPNQPPQGHIAADDKADHAPCLSEFVAAFLHPQSCNPHSSLHPCIHGCILAFLNLASFINLGILHPQSCSPRSSLHTPSILQSLFIVASLLSWSYNPHSWLHLFCIFNRCLQHLVG</sequence>